<evidence type="ECO:0000259" key="1">
    <source>
        <dbReference type="Pfam" id="PF00931"/>
    </source>
</evidence>
<dbReference type="InterPro" id="IPR027417">
    <property type="entry name" value="P-loop_NTPase"/>
</dbReference>
<protein>
    <submittedName>
        <fullName evidence="3">P-loop containing nucleoside triphosphate hydrolase protein</fullName>
    </submittedName>
</protein>
<name>A0A433DMC7_9FUNG</name>
<organism evidence="3 4">
    <name type="scientific">Jimgerdemannia flammicorona</name>
    <dbReference type="NCBI Taxonomy" id="994334"/>
    <lineage>
        <taxon>Eukaryota</taxon>
        <taxon>Fungi</taxon>
        <taxon>Fungi incertae sedis</taxon>
        <taxon>Mucoromycota</taxon>
        <taxon>Mucoromycotina</taxon>
        <taxon>Endogonomycetes</taxon>
        <taxon>Endogonales</taxon>
        <taxon>Endogonaceae</taxon>
        <taxon>Jimgerdemannia</taxon>
    </lineage>
</organism>
<dbReference type="PANTHER" id="PTHR35205:SF1">
    <property type="entry name" value="ZU5 DOMAIN-CONTAINING PROTEIN"/>
    <property type="match status" value="1"/>
</dbReference>
<reference evidence="3 4" key="1">
    <citation type="journal article" date="2018" name="New Phytol.">
        <title>Phylogenomics of Endogonaceae and evolution of mycorrhizas within Mucoromycota.</title>
        <authorList>
            <person name="Chang Y."/>
            <person name="Desiro A."/>
            <person name="Na H."/>
            <person name="Sandor L."/>
            <person name="Lipzen A."/>
            <person name="Clum A."/>
            <person name="Barry K."/>
            <person name="Grigoriev I.V."/>
            <person name="Martin F.M."/>
            <person name="Stajich J.E."/>
            <person name="Smith M.E."/>
            <person name="Bonito G."/>
            <person name="Spatafora J.W."/>
        </authorList>
    </citation>
    <scope>NUCLEOTIDE SEQUENCE [LARGE SCALE GENOMIC DNA]</scope>
    <source>
        <strain evidence="3 4">GMNB39</strain>
    </source>
</reference>
<keyword evidence="3" id="KW-0378">Hydrolase</keyword>
<evidence type="ECO:0000313" key="3">
    <source>
        <dbReference type="EMBL" id="RUP51961.1"/>
    </source>
</evidence>
<dbReference type="Pfam" id="PF25000">
    <property type="entry name" value="DUF7779"/>
    <property type="match status" value="1"/>
</dbReference>
<dbReference type="PANTHER" id="PTHR35205">
    <property type="entry name" value="NB-ARC AND TPR DOMAIN PROTEIN"/>
    <property type="match status" value="1"/>
</dbReference>
<dbReference type="SUPFAM" id="SSF52540">
    <property type="entry name" value="P-loop containing nucleoside triphosphate hydrolases"/>
    <property type="match status" value="1"/>
</dbReference>
<dbReference type="EMBL" id="RBNI01000307">
    <property type="protein sequence ID" value="RUP51961.1"/>
    <property type="molecule type" value="Genomic_DNA"/>
</dbReference>
<proteinExistence type="predicted"/>
<comment type="caution">
    <text evidence="3">The sequence shown here is derived from an EMBL/GenBank/DDBJ whole genome shotgun (WGS) entry which is preliminary data.</text>
</comment>
<dbReference type="AlphaFoldDB" id="A0A433DMC7"/>
<accession>A0A433DMC7</accession>
<dbReference type="OrthoDB" id="1658288at2759"/>
<dbReference type="Pfam" id="PF00931">
    <property type="entry name" value="NB-ARC"/>
    <property type="match status" value="1"/>
</dbReference>
<dbReference type="Pfam" id="PF13424">
    <property type="entry name" value="TPR_12"/>
    <property type="match status" value="1"/>
</dbReference>
<dbReference type="InterPro" id="IPR056681">
    <property type="entry name" value="DUF7779"/>
</dbReference>
<dbReference type="Gene3D" id="1.25.40.10">
    <property type="entry name" value="Tetratricopeptide repeat domain"/>
    <property type="match status" value="1"/>
</dbReference>
<dbReference type="PRINTS" id="PR00364">
    <property type="entry name" value="DISEASERSIST"/>
</dbReference>
<dbReference type="GO" id="GO:0016787">
    <property type="term" value="F:hydrolase activity"/>
    <property type="evidence" value="ECO:0007669"/>
    <property type="project" value="UniProtKB-KW"/>
</dbReference>
<feature type="domain" description="DUF7779" evidence="2">
    <location>
        <begin position="281"/>
        <end position="377"/>
    </location>
</feature>
<dbReference type="GO" id="GO:0043531">
    <property type="term" value="F:ADP binding"/>
    <property type="evidence" value="ECO:0007669"/>
    <property type="project" value="InterPro"/>
</dbReference>
<evidence type="ECO:0000313" key="4">
    <source>
        <dbReference type="Proteomes" id="UP000268093"/>
    </source>
</evidence>
<feature type="domain" description="NB-ARC" evidence="1">
    <location>
        <begin position="51"/>
        <end position="201"/>
    </location>
</feature>
<dbReference type="Proteomes" id="UP000268093">
    <property type="component" value="Unassembled WGS sequence"/>
</dbReference>
<evidence type="ECO:0000259" key="2">
    <source>
        <dbReference type="Pfam" id="PF25000"/>
    </source>
</evidence>
<dbReference type="Gene3D" id="3.40.50.300">
    <property type="entry name" value="P-loop containing nucleotide triphosphate hydrolases"/>
    <property type="match status" value="1"/>
</dbReference>
<sequence>MPNPGTVYHHYSDGGRPMRPIFDVPEVQNDRFVGRDNVFDKLHHLLDVNRKDCKLGRVALIGLGGMGKTQVALEYCFRNYITKYQYVFWIMANSEKSLNFSFLKVATLLKLSAQGIENPTVCISLVKQWFNDARKRWLMVFDDADESVYKLILHSYPTLGDGDILLTSRDAVAEHKTSVISLDEVRMDIESALKLLFRKNIPENDSVGRLIIEELGHLPLAIDLAGACMEKDGLTPVEFLANFRDNQKEYLNMKELTKVTGNSYAHTVRTVWNMNFTRVKDQNPFAANLLNAFAFLHSDNIPLQLFRAQPEHIFSPDFAKPPPRSLQKAINLLCSSSLVRRISESTAEWSNKDIYRERVSIHRLVQTIVRFEIDDAEKPEWCMRLISGLSHEVPSNLGNGDYEQFKRVMEVYVPHIQQVVLQFRQWETERRIVSNELPALLSPMVLYLTRQAFFGDAKEFALLAVSSSEIANGPEHQDTATALGNLSYLYASQQMFEDAEPHGRRTLEIYKKVLGPSHKNTMTSLRNLVYIYHKLGVEENASRLYLDAANAGDRASQIELARRYQVGIGVQMNSDAAFYWLW</sequence>
<gene>
    <name evidence="3" type="ORF">BC936DRAFT_144163</name>
</gene>
<keyword evidence="4" id="KW-1185">Reference proteome</keyword>
<dbReference type="SUPFAM" id="SSF48452">
    <property type="entry name" value="TPR-like"/>
    <property type="match status" value="1"/>
</dbReference>
<dbReference type="InterPro" id="IPR011990">
    <property type="entry name" value="TPR-like_helical_dom_sf"/>
</dbReference>
<dbReference type="InterPro" id="IPR002182">
    <property type="entry name" value="NB-ARC"/>
</dbReference>